<dbReference type="SUPFAM" id="SSF47616">
    <property type="entry name" value="GST C-terminal domain-like"/>
    <property type="match status" value="1"/>
</dbReference>
<dbReference type="EMBL" id="HBEL01003490">
    <property type="protein sequence ID" value="CAD8405538.1"/>
    <property type="molecule type" value="Transcribed_RNA"/>
</dbReference>
<accession>A0A7S0BWJ6</accession>
<dbReference type="PANTHER" id="PTHR23089">
    <property type="entry name" value="HISTIDINE TRIAD HIT PROTEIN"/>
    <property type="match status" value="1"/>
</dbReference>
<evidence type="ECO:0000256" key="2">
    <source>
        <dbReference type="PIRSR" id="PIRSR601310-3"/>
    </source>
</evidence>
<dbReference type="SUPFAM" id="SSF52833">
    <property type="entry name" value="Thioredoxin-like"/>
    <property type="match status" value="1"/>
</dbReference>
<dbReference type="PRINTS" id="PR00332">
    <property type="entry name" value="HISTRIAD"/>
</dbReference>
<dbReference type="Pfam" id="PF13417">
    <property type="entry name" value="GST_N_3"/>
    <property type="match status" value="1"/>
</dbReference>
<feature type="short sequence motif" description="Histidine triad motif" evidence="2 3">
    <location>
        <begin position="301"/>
        <end position="305"/>
    </location>
</feature>
<feature type="active site" description="Tele-AMP-histidine intermediate" evidence="1">
    <location>
        <position position="303"/>
    </location>
</feature>
<evidence type="ECO:0000256" key="3">
    <source>
        <dbReference type="PROSITE-ProRule" id="PRU00464"/>
    </source>
</evidence>
<dbReference type="InterPro" id="IPR019808">
    <property type="entry name" value="Histidine_triad_CS"/>
</dbReference>
<feature type="domain" description="GST N-terminal" evidence="4">
    <location>
        <begin position="1"/>
        <end position="48"/>
    </location>
</feature>
<protein>
    <recommendedName>
        <fullName evidence="7">HIT domain-containing protein</fullName>
    </recommendedName>
</protein>
<dbReference type="InterPro" id="IPR004045">
    <property type="entry name" value="Glutathione_S-Trfase_N"/>
</dbReference>
<evidence type="ECO:0000313" key="6">
    <source>
        <dbReference type="EMBL" id="CAD8405538.1"/>
    </source>
</evidence>
<dbReference type="Pfam" id="PF01230">
    <property type="entry name" value="HIT"/>
    <property type="match status" value="1"/>
</dbReference>
<dbReference type="InterPro" id="IPR001310">
    <property type="entry name" value="Histidine_triad_HIT"/>
</dbReference>
<dbReference type="SUPFAM" id="SSF54197">
    <property type="entry name" value="HIT-like"/>
    <property type="match status" value="1"/>
</dbReference>
<dbReference type="CDD" id="cd01276">
    <property type="entry name" value="PKCI_related"/>
    <property type="match status" value="1"/>
</dbReference>
<evidence type="ECO:0008006" key="7">
    <source>
        <dbReference type="Google" id="ProtNLM"/>
    </source>
</evidence>
<dbReference type="PROSITE" id="PS50404">
    <property type="entry name" value="GST_NTER"/>
    <property type="match status" value="1"/>
</dbReference>
<dbReference type="InterPro" id="IPR036249">
    <property type="entry name" value="Thioredoxin-like_sf"/>
</dbReference>
<reference evidence="6" key="1">
    <citation type="submission" date="2021-01" db="EMBL/GenBank/DDBJ databases">
        <authorList>
            <person name="Corre E."/>
            <person name="Pelletier E."/>
            <person name="Niang G."/>
            <person name="Scheremetjew M."/>
            <person name="Finn R."/>
            <person name="Kale V."/>
            <person name="Holt S."/>
            <person name="Cochrane G."/>
            <person name="Meng A."/>
            <person name="Brown T."/>
            <person name="Cohen L."/>
        </authorList>
    </citation>
    <scope>NUCLEOTIDE SEQUENCE</scope>
    <source>
        <strain evidence="6">CCAP1064/1</strain>
    </source>
</reference>
<evidence type="ECO:0000259" key="5">
    <source>
        <dbReference type="PROSITE" id="PS51084"/>
    </source>
</evidence>
<dbReference type="Gene3D" id="3.40.30.10">
    <property type="entry name" value="Glutaredoxin"/>
    <property type="match status" value="1"/>
</dbReference>
<name>A0A7S0BWJ6_9STRA</name>
<evidence type="ECO:0000259" key="4">
    <source>
        <dbReference type="PROSITE" id="PS50404"/>
    </source>
</evidence>
<gene>
    <name evidence="6" type="ORF">PINE0816_LOCUS1653</name>
</gene>
<dbReference type="PROSITE" id="PS51084">
    <property type="entry name" value="HIT_2"/>
    <property type="match status" value="1"/>
</dbReference>
<dbReference type="InterPro" id="IPR011146">
    <property type="entry name" value="HIT-like"/>
</dbReference>
<sequence>MDLGGFRSPEYLALNPQGKMPLLVSGDMAIPESDTICRYLLTQYADSGPSFQPDHYKSNLVARIHDMYMTTIQGCLYKAAPPFGIYGSRKEAQAEFIRQISVVADIVNDDDGRYLLGDEVSYADAALFPTMVFAAYLFPKFVSGYIEDQILPKRLKGWYYGLIETDDVFRKVHDEILGGLQSWEEKDRWGTIHQAGARDMNASTLFDKIISGDIPANVVYQDTTVLAFTDINPAAPAHILVIPKDRDGLSSLRNGTPDHESLLGHMLVVAGKLASDKDLGFEDGGRLVINDGPDGGQEVPHLHMHVLGGRKLEWPPG</sequence>
<organism evidence="6">
    <name type="scientific">Proboscia inermis</name>
    <dbReference type="NCBI Taxonomy" id="420281"/>
    <lineage>
        <taxon>Eukaryota</taxon>
        <taxon>Sar</taxon>
        <taxon>Stramenopiles</taxon>
        <taxon>Ochrophyta</taxon>
        <taxon>Bacillariophyta</taxon>
        <taxon>Coscinodiscophyceae</taxon>
        <taxon>Rhizosoleniophycidae</taxon>
        <taxon>Rhizosoleniales</taxon>
        <taxon>Rhizosoleniaceae</taxon>
        <taxon>Proboscia</taxon>
    </lineage>
</organism>
<dbReference type="Gene3D" id="3.30.428.10">
    <property type="entry name" value="HIT-like"/>
    <property type="match status" value="1"/>
</dbReference>
<dbReference type="AlphaFoldDB" id="A0A7S0BWJ6"/>
<dbReference type="GO" id="GO:0003824">
    <property type="term" value="F:catalytic activity"/>
    <property type="evidence" value="ECO:0007669"/>
    <property type="project" value="InterPro"/>
</dbReference>
<feature type="domain" description="HIT" evidence="5">
    <location>
        <begin position="205"/>
        <end position="317"/>
    </location>
</feature>
<proteinExistence type="predicted"/>
<dbReference type="InterPro" id="IPR036282">
    <property type="entry name" value="Glutathione-S-Trfase_C_sf"/>
</dbReference>
<dbReference type="Gene3D" id="1.20.1050.10">
    <property type="match status" value="1"/>
</dbReference>
<dbReference type="PROSITE" id="PS00892">
    <property type="entry name" value="HIT_1"/>
    <property type="match status" value="1"/>
</dbReference>
<dbReference type="InterPro" id="IPR036265">
    <property type="entry name" value="HIT-like_sf"/>
</dbReference>
<dbReference type="Pfam" id="PF13410">
    <property type="entry name" value="GST_C_2"/>
    <property type="match status" value="1"/>
</dbReference>
<evidence type="ECO:0000256" key="1">
    <source>
        <dbReference type="PIRSR" id="PIRSR601310-1"/>
    </source>
</evidence>